<feature type="region of interest" description="Disordered" evidence="1">
    <location>
        <begin position="705"/>
        <end position="752"/>
    </location>
</feature>
<evidence type="ECO:0000256" key="1">
    <source>
        <dbReference type="SAM" id="MobiDB-lite"/>
    </source>
</evidence>
<feature type="region of interest" description="Disordered" evidence="1">
    <location>
        <begin position="768"/>
        <end position="990"/>
    </location>
</feature>
<feature type="region of interest" description="Disordered" evidence="1">
    <location>
        <begin position="481"/>
        <end position="509"/>
    </location>
</feature>
<reference evidence="2" key="1">
    <citation type="journal article" date="2020" name="bioRxiv">
        <title>Comparative genomics of Chlamydomonas.</title>
        <authorList>
            <person name="Craig R.J."/>
            <person name="Hasan A.R."/>
            <person name="Ness R.W."/>
            <person name="Keightley P.D."/>
        </authorList>
    </citation>
    <scope>NUCLEOTIDE SEQUENCE</scope>
    <source>
        <strain evidence="2">CCAP 11/70</strain>
    </source>
</reference>
<feature type="compositionally biased region" description="Low complexity" evidence="1">
    <location>
        <begin position="132"/>
        <end position="141"/>
    </location>
</feature>
<evidence type="ECO:0000313" key="3">
    <source>
        <dbReference type="Proteomes" id="UP000612055"/>
    </source>
</evidence>
<feature type="compositionally biased region" description="Gly residues" evidence="1">
    <location>
        <begin position="734"/>
        <end position="749"/>
    </location>
</feature>
<gene>
    <name evidence="2" type="ORF">HYH03_007017</name>
</gene>
<dbReference type="AlphaFoldDB" id="A0A836C0R0"/>
<feature type="region of interest" description="Disordered" evidence="1">
    <location>
        <begin position="1072"/>
        <end position="1174"/>
    </location>
</feature>
<feature type="compositionally biased region" description="Low complexity" evidence="1">
    <location>
        <begin position="1083"/>
        <end position="1108"/>
    </location>
</feature>
<feature type="compositionally biased region" description="Low complexity" evidence="1">
    <location>
        <begin position="531"/>
        <end position="541"/>
    </location>
</feature>
<feature type="compositionally biased region" description="Low complexity" evidence="1">
    <location>
        <begin position="945"/>
        <end position="954"/>
    </location>
</feature>
<feature type="region of interest" description="Disordered" evidence="1">
    <location>
        <begin position="638"/>
        <end position="678"/>
    </location>
</feature>
<proteinExistence type="predicted"/>
<evidence type="ECO:0000313" key="2">
    <source>
        <dbReference type="EMBL" id="KAG2494773.1"/>
    </source>
</evidence>
<sequence length="1174" mass="120405">MAEFDGEIGLRRKPRTRESPWNPPSQPEGGMLRMATFVRDATGRMVPASTHSIPTPLPPGRMPASSRAGVAGTDAPNLQPPALQWREPSDGGAPPAWWTHPRPPAREPPPPRPEPDPSPPASPPPRPPLAPVAPLTLPPSARAQTAAEDVEQLGGRGANDQIQLGPKATALPAEIVEAAALAAASMPYGYYLTGAARARLEIFQRRGKLTKELTAIGMPPVFEPVKGVFVGHQVATEPEGPAGAKAQPAWRQLRQRANNPAGNPVMARNIRVKAQLAQAAARSAAAAAGNANPSGRELRHAAAMDQASRTIAKLRVVTGHEERRMASAPMSKPYYPHRRTGDPPFNEAEGGDTFPGKLTRLVAQQVADDEAAAAARAARARQVPLAELERRERIQALADVIVAAPQLGIRTLGVYTPDEISRRTAALIAAAEEAHRGSGSGSASQAGAPSPELAAALLELEAAAAAGRAVVAEADSDYGGLVGDRRYRGGGDEDGGGDGGSSYGSGGHYLEEEGMADEALYGEPSFAAPPGSHSARGSRQSGSGGDGASSGGPGAGASHGYPDHVVVEANPRAGLQAVRYPVGSAARRKHAEGRSPDRGVQAARAKAEQVRADFAAAGMPYDLGAMRRHDAVLANEVVGGRRRHAPPPPLTAGAAAGGPPSPAPDGEEGASAASPVQIPAPSLPYSATSAAMVRLPNEVRHTGAVRRAEQLPGAGMDTSGRWAQGKGGRPRTAGAGGSARGSRASGGGVPPWQRMSHAEVLEAALAAAEEAEAAARQAEEEEEEEAWEEEGSGEGERQGPGVEHSTPVREVEGRSSQDPPDESLPSLHGALSADHTSPTAAPGLTPPAPAPVASRPPSPGAPTTPTDSWGPNATSPSPSAASPGAPTAEDDVHSLGRVAMLSDDEEGGGGGRGPRKHWNDSSSSLSEDPWGREDVDELGYPIAFAEQLAAASQPEPEPAPQPESDDGTSSDGSWGVDYKSLGPKPQAASRAPLTIDALRQLAAAASAPGTAAAPGPGAAAAPGPGSGGDGSDLLRMFGLARERVVDPADIPALDFAPPPAWLVGPVEGYREEEAPRVQGSQGGSSWSESAASGPAGGAAEEAGAQPGPQRERRPQGRVAAALSRAKKQPAERTVQHDDRTFFFSPPPPGTAVSNKPGQSAALPPRAPKPRGHQR</sequence>
<feature type="compositionally biased region" description="Low complexity" evidence="1">
    <location>
        <begin position="870"/>
        <end position="887"/>
    </location>
</feature>
<accession>A0A836C0R0</accession>
<feature type="compositionally biased region" description="Acidic residues" evidence="1">
    <location>
        <begin position="779"/>
        <end position="793"/>
    </location>
</feature>
<dbReference type="EMBL" id="JAEHOE010000028">
    <property type="protein sequence ID" value="KAG2494773.1"/>
    <property type="molecule type" value="Genomic_DNA"/>
</dbReference>
<comment type="caution">
    <text evidence="2">The sequence shown here is derived from an EMBL/GenBank/DDBJ whole genome shotgun (WGS) entry which is preliminary data.</text>
</comment>
<name>A0A836C0R0_9CHLO</name>
<feature type="compositionally biased region" description="Pro residues" evidence="1">
    <location>
        <begin position="844"/>
        <end position="862"/>
    </location>
</feature>
<feature type="compositionally biased region" description="Pro residues" evidence="1">
    <location>
        <begin position="106"/>
        <end position="131"/>
    </location>
</feature>
<organism evidence="2 3">
    <name type="scientific">Edaphochlamys debaryana</name>
    <dbReference type="NCBI Taxonomy" id="47281"/>
    <lineage>
        <taxon>Eukaryota</taxon>
        <taxon>Viridiplantae</taxon>
        <taxon>Chlorophyta</taxon>
        <taxon>core chlorophytes</taxon>
        <taxon>Chlorophyceae</taxon>
        <taxon>CS clade</taxon>
        <taxon>Chlamydomonadales</taxon>
        <taxon>Chlamydomonadales incertae sedis</taxon>
        <taxon>Edaphochlamys</taxon>
    </lineage>
</organism>
<feature type="compositionally biased region" description="Low complexity" evidence="1">
    <location>
        <begin position="1003"/>
        <end position="1023"/>
    </location>
</feature>
<feature type="region of interest" description="Disordered" evidence="1">
    <location>
        <begin position="1003"/>
        <end position="1033"/>
    </location>
</feature>
<feature type="compositionally biased region" description="Gly residues" evidence="1">
    <location>
        <begin position="497"/>
        <end position="507"/>
    </location>
</feature>
<feature type="region of interest" description="Disordered" evidence="1">
    <location>
        <begin position="1"/>
        <end position="148"/>
    </location>
</feature>
<dbReference type="Proteomes" id="UP000612055">
    <property type="component" value="Unassembled WGS sequence"/>
</dbReference>
<feature type="compositionally biased region" description="Basic and acidic residues" evidence="1">
    <location>
        <begin position="806"/>
        <end position="815"/>
    </location>
</feature>
<feature type="compositionally biased region" description="Basic and acidic residues" evidence="1">
    <location>
        <begin position="1128"/>
        <end position="1140"/>
    </location>
</feature>
<feature type="compositionally biased region" description="Gly residues" evidence="1">
    <location>
        <begin position="542"/>
        <end position="557"/>
    </location>
</feature>
<feature type="region of interest" description="Disordered" evidence="1">
    <location>
        <begin position="320"/>
        <end position="339"/>
    </location>
</feature>
<dbReference type="OrthoDB" id="549945at2759"/>
<keyword evidence="3" id="KW-1185">Reference proteome</keyword>
<feature type="region of interest" description="Disordered" evidence="1">
    <location>
        <begin position="522"/>
        <end position="562"/>
    </location>
</feature>
<protein>
    <submittedName>
        <fullName evidence="2">Uncharacterized protein</fullName>
    </submittedName>
</protein>